<evidence type="ECO:0000313" key="4">
    <source>
        <dbReference type="Proteomes" id="UP000198729"/>
    </source>
</evidence>
<dbReference type="SUPFAM" id="SSF52540">
    <property type="entry name" value="P-loop containing nucleoside triphosphate hydrolases"/>
    <property type="match status" value="1"/>
</dbReference>
<evidence type="ECO:0000259" key="2">
    <source>
        <dbReference type="Pfam" id="PF20469"/>
    </source>
</evidence>
<evidence type="ECO:0000313" key="3">
    <source>
        <dbReference type="EMBL" id="SCZ86067.1"/>
    </source>
</evidence>
<dbReference type="Proteomes" id="UP000198729">
    <property type="component" value="Unassembled WGS sequence"/>
</dbReference>
<dbReference type="STRING" id="51642.NSMM_480069"/>
<sequence>MKLRRLHVHNFRSIIDADIEVHDYTMIVGANNAGKSNVLAALRSFYEDVKWSAEDAPKVGKSSDETWVELAFVLTDAEWASLADKYKEGVTDQTLIVRRYFVSKDRVKANQSNIYGLVKGEPEDTYFYGAKNISTAKVGRVIYIPAQTTAADQMKTSGPSPLRDMLNFMLKRVVSESVAYKAVEDAFGKLNDEARGDDGFLAKISKPINEAIGHWGVRFDMSVNAVSPDDITKNLVKHTFADAMLGDAAFALDRYGHGFQRSFLYELIKLAPSFADIKTSDKKEFDPDFTLILFEEPEAFLHPAQQENMAFHLRRLGAGAGQQVVITSHSPIFVGKVADDLCQIVRARREGGITALGQIGKAVAKDVFAEGLAFKKCLEGFVNDPAIRDEQKKDARYLLKAAQPDAEIATQEERFRYQLWLDSERAAMFFADRVLLVEGATEKALFGWLLARDWHELTCHRIAVVDVMGKFNFHRYTALLEQFGIPYGLMLDDDQDKQHHKAVNTMLRNQTGQHRVAPAVFIPTHMESFLGKALPGRNDQKPVQVLRELESGGLAADKLTALKAKFCEALALSSNIEANDVLVGSPLPAFLNQGRAG</sequence>
<dbReference type="InterPro" id="IPR051396">
    <property type="entry name" value="Bact_Antivir_Def_Nuclease"/>
</dbReference>
<dbReference type="InterPro" id="IPR027417">
    <property type="entry name" value="P-loop_NTPase"/>
</dbReference>
<dbReference type="Pfam" id="PF20469">
    <property type="entry name" value="OLD-like_TOPRIM"/>
    <property type="match status" value="1"/>
</dbReference>
<keyword evidence="4" id="KW-1185">Reference proteome</keyword>
<dbReference type="OrthoDB" id="3322489at2"/>
<gene>
    <name evidence="3" type="ORF">NSMM_480069</name>
</gene>
<dbReference type="InterPro" id="IPR034139">
    <property type="entry name" value="TOPRIM_OLD"/>
</dbReference>
<dbReference type="PANTHER" id="PTHR43581:SF4">
    <property type="entry name" value="ATP_GTP PHOSPHATASE"/>
    <property type="match status" value="1"/>
</dbReference>
<organism evidence="3 4">
    <name type="scientific">Nitrosomonas mobilis</name>
    <dbReference type="NCBI Taxonomy" id="51642"/>
    <lineage>
        <taxon>Bacteria</taxon>
        <taxon>Pseudomonadati</taxon>
        <taxon>Pseudomonadota</taxon>
        <taxon>Betaproteobacteria</taxon>
        <taxon>Nitrosomonadales</taxon>
        <taxon>Nitrosomonadaceae</taxon>
        <taxon>Nitrosomonas</taxon>
    </lineage>
</organism>
<reference evidence="3 4" key="1">
    <citation type="submission" date="2016-10" db="EMBL/GenBank/DDBJ databases">
        <authorList>
            <person name="de Groot N.N."/>
        </authorList>
    </citation>
    <scope>NUCLEOTIDE SEQUENCE [LARGE SCALE GENOMIC DNA]</scope>
    <source>
        <strain evidence="3">1</strain>
    </source>
</reference>
<name>A0A1G5SGE2_9PROT</name>
<dbReference type="RefSeq" id="WP_090286862.1">
    <property type="nucleotide sequence ID" value="NZ_FMWO01000056.1"/>
</dbReference>
<proteinExistence type="predicted"/>
<feature type="domain" description="Endonuclease GajA/Old nuclease/RecF-like AAA" evidence="1">
    <location>
        <begin position="232"/>
        <end position="334"/>
    </location>
</feature>
<dbReference type="CDD" id="cd01026">
    <property type="entry name" value="TOPRIM_OLD"/>
    <property type="match status" value="1"/>
</dbReference>
<accession>A0A1G5SGE2</accession>
<dbReference type="Gene3D" id="3.40.50.300">
    <property type="entry name" value="P-loop containing nucleotide triphosphate hydrolases"/>
    <property type="match status" value="1"/>
</dbReference>
<dbReference type="PANTHER" id="PTHR43581">
    <property type="entry name" value="ATP/GTP PHOSPHATASE"/>
    <property type="match status" value="1"/>
</dbReference>
<dbReference type="AlphaFoldDB" id="A0A1G5SGE2"/>
<feature type="domain" description="OLD protein-like TOPRIM" evidence="2">
    <location>
        <begin position="429"/>
        <end position="494"/>
    </location>
</feature>
<feature type="domain" description="Endonuclease GajA/Old nuclease/RecF-like AAA" evidence="1">
    <location>
        <begin position="1"/>
        <end position="50"/>
    </location>
</feature>
<dbReference type="InterPro" id="IPR041685">
    <property type="entry name" value="AAA_GajA/Old/RecF-like"/>
</dbReference>
<dbReference type="EMBL" id="FMWO01000056">
    <property type="protein sequence ID" value="SCZ86067.1"/>
    <property type="molecule type" value="Genomic_DNA"/>
</dbReference>
<dbReference type="Pfam" id="PF13175">
    <property type="entry name" value="AAA_15"/>
    <property type="match status" value="2"/>
</dbReference>
<evidence type="ECO:0000259" key="1">
    <source>
        <dbReference type="Pfam" id="PF13175"/>
    </source>
</evidence>
<protein>
    <submittedName>
        <fullName evidence="3">Nonessential protein</fullName>
    </submittedName>
</protein>